<dbReference type="Proteomes" id="UP000198462">
    <property type="component" value="Unassembled WGS sequence"/>
</dbReference>
<evidence type="ECO:0000313" key="2">
    <source>
        <dbReference type="EMBL" id="OWV32572.1"/>
    </source>
</evidence>
<organism evidence="2 3">
    <name type="scientific">Pacificimonas flava</name>
    <dbReference type="NCBI Taxonomy" id="1234595"/>
    <lineage>
        <taxon>Bacteria</taxon>
        <taxon>Pseudomonadati</taxon>
        <taxon>Pseudomonadota</taxon>
        <taxon>Alphaproteobacteria</taxon>
        <taxon>Sphingomonadales</taxon>
        <taxon>Sphingosinicellaceae</taxon>
        <taxon>Pacificimonas</taxon>
    </lineage>
</organism>
<sequence length="245" mass="25571">MTSRILFAAVLAAIPLAGTGTLPEGLAFPAAAQAESATALANSAEAKLVEAAYRTADEAAALATLEAALAEANRALALAPAHENARLQKAAALGYRAKLTRSRSDAKAARALFREIVTDNPRSAAGWAGLGGWHGEAVTNIGKFMAGTMLGAKTDSALEAFSRAHRLAPDDPVISTLYAINAIGLKERDSAAEIRALLEPVARGTGGGPLAELMRANARKLLGVIDDPDALRRNAYDMRPFDRFV</sequence>
<dbReference type="RefSeq" id="WP_088711367.1">
    <property type="nucleotide sequence ID" value="NZ_NFZT01000001.1"/>
</dbReference>
<dbReference type="SUPFAM" id="SSF48452">
    <property type="entry name" value="TPR-like"/>
    <property type="match status" value="1"/>
</dbReference>
<feature type="signal peptide" evidence="1">
    <location>
        <begin position="1"/>
        <end position="17"/>
    </location>
</feature>
<name>A0A219B2I2_9SPHN</name>
<gene>
    <name evidence="2" type="ORF">B5C34_03310</name>
</gene>
<feature type="chain" id="PRO_5012691040" evidence="1">
    <location>
        <begin position="18"/>
        <end position="245"/>
    </location>
</feature>
<keyword evidence="3" id="KW-1185">Reference proteome</keyword>
<proteinExistence type="predicted"/>
<keyword evidence="1" id="KW-0732">Signal</keyword>
<dbReference type="Gene3D" id="1.25.40.10">
    <property type="entry name" value="Tetratricopeptide repeat domain"/>
    <property type="match status" value="1"/>
</dbReference>
<dbReference type="InterPro" id="IPR011990">
    <property type="entry name" value="TPR-like_helical_dom_sf"/>
</dbReference>
<dbReference type="EMBL" id="NFZT01000001">
    <property type="protein sequence ID" value="OWV32572.1"/>
    <property type="molecule type" value="Genomic_DNA"/>
</dbReference>
<accession>A0A219B2I2</accession>
<dbReference type="AlphaFoldDB" id="A0A219B2I2"/>
<evidence type="ECO:0000256" key="1">
    <source>
        <dbReference type="SAM" id="SignalP"/>
    </source>
</evidence>
<reference evidence="3" key="1">
    <citation type="submission" date="2017-05" db="EMBL/GenBank/DDBJ databases">
        <authorList>
            <person name="Lin X."/>
        </authorList>
    </citation>
    <scope>NUCLEOTIDE SEQUENCE [LARGE SCALE GENOMIC DNA]</scope>
    <source>
        <strain evidence="3">JLT2012</strain>
    </source>
</reference>
<protein>
    <submittedName>
        <fullName evidence="2">Uncharacterized protein</fullName>
    </submittedName>
</protein>
<evidence type="ECO:0000313" key="3">
    <source>
        <dbReference type="Proteomes" id="UP000198462"/>
    </source>
</evidence>
<dbReference type="OrthoDB" id="7596664at2"/>
<comment type="caution">
    <text evidence="2">The sequence shown here is derived from an EMBL/GenBank/DDBJ whole genome shotgun (WGS) entry which is preliminary data.</text>
</comment>